<feature type="transmembrane region" description="Helical" evidence="7">
    <location>
        <begin position="325"/>
        <end position="343"/>
    </location>
</feature>
<feature type="transmembrane region" description="Helical" evidence="7">
    <location>
        <begin position="276"/>
        <end position="305"/>
    </location>
</feature>
<dbReference type="AlphaFoldDB" id="A0AAD9NK10"/>
<keyword evidence="10" id="KW-1185">Reference proteome</keyword>
<proteinExistence type="predicted"/>
<feature type="compositionally biased region" description="Polar residues" evidence="6">
    <location>
        <begin position="1"/>
        <end position="16"/>
    </location>
</feature>
<feature type="region of interest" description="Disordered" evidence="6">
    <location>
        <begin position="1"/>
        <end position="23"/>
    </location>
</feature>
<keyword evidence="2" id="KW-1003">Cell membrane</keyword>
<evidence type="ECO:0000313" key="9">
    <source>
        <dbReference type="EMBL" id="KAK2171398.1"/>
    </source>
</evidence>
<dbReference type="SUPFAM" id="SSF81321">
    <property type="entry name" value="Family A G protein-coupled receptor-like"/>
    <property type="match status" value="1"/>
</dbReference>
<protein>
    <recommendedName>
        <fullName evidence="8">G-protein coupled receptors family 1 profile domain-containing protein</fullName>
    </recommendedName>
</protein>
<dbReference type="CDD" id="cd00637">
    <property type="entry name" value="7tm_classA_rhodopsin-like"/>
    <property type="match status" value="1"/>
</dbReference>
<feature type="domain" description="G-protein coupled receptors family 1 profile" evidence="8">
    <location>
        <begin position="75"/>
        <end position="341"/>
    </location>
</feature>
<dbReference type="GO" id="GO:0005886">
    <property type="term" value="C:plasma membrane"/>
    <property type="evidence" value="ECO:0007669"/>
    <property type="project" value="UniProtKB-SubCell"/>
</dbReference>
<dbReference type="Proteomes" id="UP001209878">
    <property type="component" value="Unassembled WGS sequence"/>
</dbReference>
<dbReference type="PRINTS" id="PR00237">
    <property type="entry name" value="GPCRRHODOPSN"/>
</dbReference>
<feature type="transmembrane region" description="Helical" evidence="7">
    <location>
        <begin position="230"/>
        <end position="252"/>
    </location>
</feature>
<evidence type="ECO:0000256" key="6">
    <source>
        <dbReference type="SAM" id="MobiDB-lite"/>
    </source>
</evidence>
<dbReference type="GO" id="GO:0004930">
    <property type="term" value="F:G protein-coupled receptor activity"/>
    <property type="evidence" value="ECO:0007669"/>
    <property type="project" value="InterPro"/>
</dbReference>
<evidence type="ECO:0000313" key="10">
    <source>
        <dbReference type="Proteomes" id="UP001209878"/>
    </source>
</evidence>
<reference evidence="9" key="1">
    <citation type="journal article" date="2023" name="Mol. Biol. Evol.">
        <title>Third-Generation Sequencing Reveals the Adaptive Role of the Epigenome in Three Deep-Sea Polychaetes.</title>
        <authorList>
            <person name="Perez M."/>
            <person name="Aroh O."/>
            <person name="Sun Y."/>
            <person name="Lan Y."/>
            <person name="Juniper S.K."/>
            <person name="Young C.R."/>
            <person name="Angers B."/>
            <person name="Qian P.Y."/>
        </authorList>
    </citation>
    <scope>NUCLEOTIDE SEQUENCE</scope>
    <source>
        <strain evidence="9">R07B-5</strain>
    </source>
</reference>
<feature type="transmembrane region" description="Helical" evidence="7">
    <location>
        <begin position="63"/>
        <end position="82"/>
    </location>
</feature>
<dbReference type="InterPro" id="IPR017452">
    <property type="entry name" value="GPCR_Rhodpsn_7TM"/>
</dbReference>
<name>A0AAD9NK10_RIDPI</name>
<dbReference type="PANTHER" id="PTHR22750">
    <property type="entry name" value="G-PROTEIN COUPLED RECEPTOR"/>
    <property type="match status" value="1"/>
</dbReference>
<organism evidence="9 10">
    <name type="scientific">Ridgeia piscesae</name>
    <name type="common">Tubeworm</name>
    <dbReference type="NCBI Taxonomy" id="27915"/>
    <lineage>
        <taxon>Eukaryota</taxon>
        <taxon>Metazoa</taxon>
        <taxon>Spiralia</taxon>
        <taxon>Lophotrochozoa</taxon>
        <taxon>Annelida</taxon>
        <taxon>Polychaeta</taxon>
        <taxon>Sedentaria</taxon>
        <taxon>Canalipalpata</taxon>
        <taxon>Sabellida</taxon>
        <taxon>Siboglinidae</taxon>
        <taxon>Ridgeia</taxon>
    </lineage>
</organism>
<feature type="transmembrane region" description="Helical" evidence="7">
    <location>
        <begin position="94"/>
        <end position="116"/>
    </location>
</feature>
<comment type="caution">
    <text evidence="9">The sequence shown here is derived from an EMBL/GenBank/DDBJ whole genome shotgun (WGS) entry which is preliminary data.</text>
</comment>
<evidence type="ECO:0000256" key="2">
    <source>
        <dbReference type="ARBA" id="ARBA00022475"/>
    </source>
</evidence>
<comment type="subcellular location">
    <subcellularLocation>
        <location evidence="1">Cell membrane</location>
        <topology evidence="1">Multi-pass membrane protein</topology>
    </subcellularLocation>
</comment>
<dbReference type="InterPro" id="IPR000276">
    <property type="entry name" value="GPCR_Rhodpsn"/>
</dbReference>
<sequence length="399" mass="44610">MGGSMCTGNSSSQPQPRLSAIGSEGDDNASYDYFRYADYSADYPPSGDETSRLRLLLHNPHELIALSLGLTAVLLNVLSLLAIRHSCERLSTHFRLLTSLALSDILIGLSVTMHIVNKVVNPTGVGTHDERVFARCAFVFIKALNSTSLNVTLLNLVGMATDHYVAIIRPLHYPTLMSRTRANFVIAVFWAVAVVLGFSDFLSGFTQYQLMRLCLSYCDVVWYSSYQEEYTVFAVALLSLVVMVVTYTRIYVKVRQRGLHFSNGARKSSMPNSRRALVTTLLILGCFALCWLPNCLFQIVMVISVKVDPTSVEKVLYTLYTADQYLYDLLLVNALADPIIYCVRMHDIRSGCRMMFRRAACRVPQKPPDTCTILLGDRSCRERSDSTCLSKLTVVTVRT</sequence>
<gene>
    <name evidence="9" type="ORF">NP493_1072g01018</name>
</gene>
<evidence type="ECO:0000256" key="4">
    <source>
        <dbReference type="ARBA" id="ARBA00022989"/>
    </source>
</evidence>
<evidence type="ECO:0000256" key="7">
    <source>
        <dbReference type="SAM" id="Phobius"/>
    </source>
</evidence>
<keyword evidence="5 7" id="KW-0472">Membrane</keyword>
<evidence type="ECO:0000259" key="8">
    <source>
        <dbReference type="PROSITE" id="PS50262"/>
    </source>
</evidence>
<dbReference type="EMBL" id="JAODUO010001070">
    <property type="protein sequence ID" value="KAK2171398.1"/>
    <property type="molecule type" value="Genomic_DNA"/>
</dbReference>
<feature type="transmembrane region" description="Helical" evidence="7">
    <location>
        <begin position="184"/>
        <end position="210"/>
    </location>
</feature>
<accession>A0AAD9NK10</accession>
<dbReference type="Gene3D" id="1.20.1070.10">
    <property type="entry name" value="Rhodopsin 7-helix transmembrane proteins"/>
    <property type="match status" value="1"/>
</dbReference>
<dbReference type="Pfam" id="PF00001">
    <property type="entry name" value="7tm_1"/>
    <property type="match status" value="1"/>
</dbReference>
<evidence type="ECO:0000256" key="1">
    <source>
        <dbReference type="ARBA" id="ARBA00004651"/>
    </source>
</evidence>
<dbReference type="PROSITE" id="PS50262">
    <property type="entry name" value="G_PROTEIN_RECEP_F1_2"/>
    <property type="match status" value="1"/>
</dbReference>
<keyword evidence="3 7" id="KW-0812">Transmembrane</keyword>
<keyword evidence="4 7" id="KW-1133">Transmembrane helix</keyword>
<evidence type="ECO:0000256" key="3">
    <source>
        <dbReference type="ARBA" id="ARBA00022692"/>
    </source>
</evidence>
<evidence type="ECO:0000256" key="5">
    <source>
        <dbReference type="ARBA" id="ARBA00023136"/>
    </source>
</evidence>